<dbReference type="PANTHER" id="PTHR31189">
    <property type="entry name" value="OS03G0336100 PROTEIN-RELATED"/>
    <property type="match status" value="1"/>
</dbReference>
<evidence type="ECO:0000313" key="4">
    <source>
        <dbReference type="EMBL" id="MED6110765.1"/>
    </source>
</evidence>
<reference evidence="4 5" key="1">
    <citation type="journal article" date="2023" name="Plants (Basel)">
        <title>Bridging the Gap: Combining Genomics and Transcriptomics Approaches to Understand Stylosanthes scabra, an Orphan Legume from the Brazilian Caatinga.</title>
        <authorList>
            <person name="Ferreira-Neto J.R.C."/>
            <person name="da Silva M.D."/>
            <person name="Binneck E."/>
            <person name="de Melo N.F."/>
            <person name="da Silva R.H."/>
            <person name="de Melo A.L.T.M."/>
            <person name="Pandolfi V."/>
            <person name="Bustamante F.O."/>
            <person name="Brasileiro-Vidal A.C."/>
            <person name="Benko-Iseppon A.M."/>
        </authorList>
    </citation>
    <scope>NUCLEOTIDE SEQUENCE [LARGE SCALE GENOMIC DNA]</scope>
    <source>
        <tissue evidence="4">Leaves</tissue>
    </source>
</reference>
<evidence type="ECO:0000313" key="5">
    <source>
        <dbReference type="Proteomes" id="UP001341840"/>
    </source>
</evidence>
<feature type="non-terminal residue" evidence="4">
    <location>
        <position position="352"/>
    </location>
</feature>
<dbReference type="CDD" id="cd02242">
    <property type="entry name" value="cupin_11S_legumin_N"/>
    <property type="match status" value="1"/>
</dbReference>
<evidence type="ECO:0000259" key="3">
    <source>
        <dbReference type="SMART" id="SM00835"/>
    </source>
</evidence>
<evidence type="ECO:0000256" key="2">
    <source>
        <dbReference type="SAM" id="SignalP"/>
    </source>
</evidence>
<dbReference type="InterPro" id="IPR050253">
    <property type="entry name" value="Seed_Storage-Functional"/>
</dbReference>
<gene>
    <name evidence="4" type="ORF">PIB30_045867</name>
</gene>
<dbReference type="Gene3D" id="2.60.120.10">
    <property type="entry name" value="Jelly Rolls"/>
    <property type="match status" value="2"/>
</dbReference>
<protein>
    <recommendedName>
        <fullName evidence="3">Cupin type-1 domain-containing protein</fullName>
    </recommendedName>
</protein>
<dbReference type="PANTHER" id="PTHR31189:SF77">
    <property type="entry name" value="GLYCININ G3"/>
    <property type="match status" value="1"/>
</dbReference>
<feature type="chain" id="PRO_5046197638" description="Cupin type-1 domain-containing protein" evidence="2">
    <location>
        <begin position="21"/>
        <end position="352"/>
    </location>
</feature>
<feature type="compositionally biased region" description="Basic and acidic residues" evidence="1">
    <location>
        <begin position="230"/>
        <end position="247"/>
    </location>
</feature>
<feature type="region of interest" description="Disordered" evidence="1">
    <location>
        <begin position="298"/>
        <end position="352"/>
    </location>
</feature>
<dbReference type="InterPro" id="IPR006045">
    <property type="entry name" value="Cupin_1"/>
</dbReference>
<feature type="signal peptide" evidence="2">
    <location>
        <begin position="1"/>
        <end position="20"/>
    </location>
</feature>
<comment type="caution">
    <text evidence="4">The sequence shown here is derived from an EMBL/GenBank/DDBJ whole genome shotgun (WGS) entry which is preliminary data.</text>
</comment>
<dbReference type="SMART" id="SM00835">
    <property type="entry name" value="Cupin_1"/>
    <property type="match status" value="1"/>
</dbReference>
<keyword evidence="2" id="KW-0732">Signal</keyword>
<feature type="region of interest" description="Disordered" evidence="1">
    <location>
        <begin position="213"/>
        <end position="259"/>
    </location>
</feature>
<evidence type="ECO:0000256" key="1">
    <source>
        <dbReference type="SAM" id="MobiDB-lite"/>
    </source>
</evidence>
<dbReference type="Proteomes" id="UP001341840">
    <property type="component" value="Unassembled WGS sequence"/>
</dbReference>
<proteinExistence type="predicted"/>
<sequence length="352" mass="41154">MAKLLALSICFCFLALGASSFSFRQQAEENACQFQRLNAQRPDNRIESEGGFIETWNPNHQEFQCAGVALSRFILRRNALRRPYYSNAPQEIFIQQGRGYFGLIFPGCPGTYEEPAQEGRQHHHQFQRPPRRFEEEQDQSQNPNESHQKVHRFKEGDLIAVPTGVAFWIYNDQDNDVVALSLSDINNNDNQLDQFPRRFNLAGNQEQEFLRYQEQDSRRRSLPFSQPGQQDREFSHQGQPDRRREGQEENEGGNIFSGFTPDFLAQAFQVDRQTVQNLRGENEREEQGAIVTVKGGLQVLTPDRDEDEEDQFDRRRQPTKQFDEDRYDDDRRRPQRPSPKDPRRQNGIEETI</sequence>
<organism evidence="4 5">
    <name type="scientific">Stylosanthes scabra</name>
    <dbReference type="NCBI Taxonomy" id="79078"/>
    <lineage>
        <taxon>Eukaryota</taxon>
        <taxon>Viridiplantae</taxon>
        <taxon>Streptophyta</taxon>
        <taxon>Embryophyta</taxon>
        <taxon>Tracheophyta</taxon>
        <taxon>Spermatophyta</taxon>
        <taxon>Magnoliopsida</taxon>
        <taxon>eudicotyledons</taxon>
        <taxon>Gunneridae</taxon>
        <taxon>Pentapetalae</taxon>
        <taxon>rosids</taxon>
        <taxon>fabids</taxon>
        <taxon>Fabales</taxon>
        <taxon>Fabaceae</taxon>
        <taxon>Papilionoideae</taxon>
        <taxon>50 kb inversion clade</taxon>
        <taxon>dalbergioids sensu lato</taxon>
        <taxon>Dalbergieae</taxon>
        <taxon>Pterocarpus clade</taxon>
        <taxon>Stylosanthes</taxon>
    </lineage>
</organism>
<feature type="compositionally biased region" description="Basic residues" evidence="1">
    <location>
        <begin position="121"/>
        <end position="130"/>
    </location>
</feature>
<name>A0ABU6QGK8_9FABA</name>
<feature type="compositionally biased region" description="Basic and acidic residues" evidence="1">
    <location>
        <begin position="312"/>
        <end position="352"/>
    </location>
</feature>
<feature type="region of interest" description="Disordered" evidence="1">
    <location>
        <begin position="112"/>
        <end position="151"/>
    </location>
</feature>
<dbReference type="InterPro" id="IPR014710">
    <property type="entry name" value="RmlC-like_jellyroll"/>
</dbReference>
<dbReference type="InterPro" id="IPR011051">
    <property type="entry name" value="RmlC_Cupin_sf"/>
</dbReference>
<dbReference type="EMBL" id="JASCZI010000283">
    <property type="protein sequence ID" value="MED6110765.1"/>
    <property type="molecule type" value="Genomic_DNA"/>
</dbReference>
<feature type="domain" description="Cupin type-1" evidence="3">
    <location>
        <begin position="35"/>
        <end position="276"/>
    </location>
</feature>
<dbReference type="SUPFAM" id="SSF51182">
    <property type="entry name" value="RmlC-like cupins"/>
    <property type="match status" value="1"/>
</dbReference>
<keyword evidence="5" id="KW-1185">Reference proteome</keyword>
<accession>A0ABU6QGK8</accession>
<dbReference type="Pfam" id="PF00190">
    <property type="entry name" value="Cupin_1"/>
    <property type="match status" value="1"/>
</dbReference>